<feature type="chain" id="PRO_5046960102" evidence="2">
    <location>
        <begin position="23"/>
        <end position="384"/>
    </location>
</feature>
<evidence type="ECO:0000256" key="2">
    <source>
        <dbReference type="SAM" id="SignalP"/>
    </source>
</evidence>
<accession>A0ABZ0RYW8</accession>
<dbReference type="RefSeq" id="WP_319834996.1">
    <property type="nucleotide sequence ID" value="NZ_CP138858.1"/>
</dbReference>
<dbReference type="EMBL" id="CP138858">
    <property type="protein sequence ID" value="WPJ98194.1"/>
    <property type="molecule type" value="Genomic_DNA"/>
</dbReference>
<gene>
    <name evidence="3" type="ORF">SH580_10835</name>
</gene>
<dbReference type="Proteomes" id="UP001324993">
    <property type="component" value="Chromosome"/>
</dbReference>
<feature type="signal peptide" evidence="2">
    <location>
        <begin position="1"/>
        <end position="22"/>
    </location>
</feature>
<evidence type="ECO:0000256" key="1">
    <source>
        <dbReference type="SAM" id="MobiDB-lite"/>
    </source>
</evidence>
<evidence type="ECO:0000313" key="4">
    <source>
        <dbReference type="Proteomes" id="UP001324993"/>
    </source>
</evidence>
<dbReference type="InterPro" id="IPR007433">
    <property type="entry name" value="DUF481"/>
</dbReference>
<name>A0ABZ0RYW8_9BACT</name>
<feature type="compositionally biased region" description="Basic and acidic residues" evidence="1">
    <location>
        <begin position="79"/>
        <end position="89"/>
    </location>
</feature>
<keyword evidence="2" id="KW-0732">Signal</keyword>
<dbReference type="Pfam" id="PF04338">
    <property type="entry name" value="DUF481"/>
    <property type="match status" value="1"/>
</dbReference>
<protein>
    <submittedName>
        <fullName evidence="3">DUF481 domain-containing protein</fullName>
    </submittedName>
</protein>
<proteinExistence type="predicted"/>
<keyword evidence="4" id="KW-1185">Reference proteome</keyword>
<organism evidence="3 4">
    <name type="scientific">Coraliomargarita algicola</name>
    <dbReference type="NCBI Taxonomy" id="3092156"/>
    <lineage>
        <taxon>Bacteria</taxon>
        <taxon>Pseudomonadati</taxon>
        <taxon>Verrucomicrobiota</taxon>
        <taxon>Opitutia</taxon>
        <taxon>Puniceicoccales</taxon>
        <taxon>Coraliomargaritaceae</taxon>
        <taxon>Coraliomargarita</taxon>
    </lineage>
</organism>
<feature type="region of interest" description="Disordered" evidence="1">
    <location>
        <begin position="79"/>
        <end position="115"/>
    </location>
</feature>
<evidence type="ECO:0000313" key="3">
    <source>
        <dbReference type="EMBL" id="WPJ98194.1"/>
    </source>
</evidence>
<sequence>MSVLKNYFTPVLLILSLSTVGATPSVVALDSGEQLIGEISPESTDAVLVLNSSLLGELKLDRKHVVSVKLQGVEGKSTAVDRARAKPAEKLTAARGKPRQEPQSSEAVKPTDKVADQAAEQAAKKAVAKAVAVEERSEQEALANAEERKVLETLKNFKTPDSWSGNVRLGVNLSRGDSRWAQSYATGKLEIKPKQSLNYYRFSGSYTYRQTERANGTEYKSTDKYDGEFLYRRTFWDNWFVQNAMGYRADQIKGIDREAQELVGIGYRYKPTSQFDILFGGGGGVEELDANYEDTRSGLNSLVNVFQEATWSPLKRTSLVQKFNYYWNPDDTDQFNYVFSAAIRVRLTDLLGFEFSYNKSFDNDVGDGNAQDDTQWRNALVVYF</sequence>
<reference evidence="3 4" key="1">
    <citation type="submission" date="2023-11" db="EMBL/GenBank/DDBJ databases">
        <title>Coraliomargarita sp. nov., isolated from marine algae.</title>
        <authorList>
            <person name="Lee J.K."/>
            <person name="Baek J.H."/>
            <person name="Kim J.M."/>
            <person name="Choi D.G."/>
            <person name="Jeon C.O."/>
        </authorList>
    </citation>
    <scope>NUCLEOTIDE SEQUENCE [LARGE SCALE GENOMIC DNA]</scope>
    <source>
        <strain evidence="3 4">J2-16</strain>
    </source>
</reference>